<keyword evidence="2" id="KW-1185">Reference proteome</keyword>
<reference evidence="1" key="1">
    <citation type="submission" date="2021-06" db="EMBL/GenBank/DDBJ databases">
        <authorList>
            <person name="Kallberg Y."/>
            <person name="Tangrot J."/>
            <person name="Rosling A."/>
        </authorList>
    </citation>
    <scope>NUCLEOTIDE SEQUENCE</scope>
    <source>
        <strain evidence="1">MA461A</strain>
    </source>
</reference>
<dbReference type="Proteomes" id="UP000789920">
    <property type="component" value="Unassembled WGS sequence"/>
</dbReference>
<feature type="non-terminal residue" evidence="1">
    <location>
        <position position="155"/>
    </location>
</feature>
<sequence length="155" mass="18196">ALHTSVYPQAKINSKKEDMQIVEMPKSVASLQFIADQDVGTNPELQLKCYQKWPFEKIWNYVTKDFKLLHDDEAPTVLEIGTMFLSWEHVEIYFEKYCREKGFCYRQKSITTDIVGTVRTISYACTEGAIYERSKRLRKIVPCRWKITLDKAKTD</sequence>
<comment type="caution">
    <text evidence="1">The sequence shown here is derived from an EMBL/GenBank/DDBJ whole genome shotgun (WGS) entry which is preliminary data.</text>
</comment>
<gene>
    <name evidence="1" type="ORF">RPERSI_LOCUS33885</name>
</gene>
<protein>
    <submittedName>
        <fullName evidence="1">12542_t:CDS:1</fullName>
    </submittedName>
</protein>
<name>A0ACA9SR87_9GLOM</name>
<accession>A0ACA9SR87</accession>
<evidence type="ECO:0000313" key="1">
    <source>
        <dbReference type="EMBL" id="CAG8845923.1"/>
    </source>
</evidence>
<evidence type="ECO:0000313" key="2">
    <source>
        <dbReference type="Proteomes" id="UP000789920"/>
    </source>
</evidence>
<organism evidence="1 2">
    <name type="scientific">Racocetra persica</name>
    <dbReference type="NCBI Taxonomy" id="160502"/>
    <lineage>
        <taxon>Eukaryota</taxon>
        <taxon>Fungi</taxon>
        <taxon>Fungi incertae sedis</taxon>
        <taxon>Mucoromycota</taxon>
        <taxon>Glomeromycotina</taxon>
        <taxon>Glomeromycetes</taxon>
        <taxon>Diversisporales</taxon>
        <taxon>Gigasporaceae</taxon>
        <taxon>Racocetra</taxon>
    </lineage>
</organism>
<feature type="non-terminal residue" evidence="1">
    <location>
        <position position="1"/>
    </location>
</feature>
<proteinExistence type="predicted"/>
<dbReference type="EMBL" id="CAJVQC010148890">
    <property type="protein sequence ID" value="CAG8845923.1"/>
    <property type="molecule type" value="Genomic_DNA"/>
</dbReference>